<gene>
    <name evidence="4" type="ORF">LG649_14820</name>
</gene>
<dbReference type="PANTHER" id="PTHR30273:SF2">
    <property type="entry name" value="PROTEIN FECR"/>
    <property type="match status" value="1"/>
</dbReference>
<dbReference type="InterPro" id="IPR006860">
    <property type="entry name" value="FecR"/>
</dbReference>
<sequence>MKEKESSKIKILPITELEKVVLKNKIIASVNELPKQKRRNRVAYSIIMCSAILLVTCFFMYKTTPEASLSKFVNESNNINVNNSGEVVLVLSEGQSVNITDDSKGINYSKSGETVVLGETEHLQQNTQKNNKVLYNTLLVPYGRRGKIKLSDGSLVWLNSGSKIVYPAAFNGKRREVYLEGEAIFDVAHNKSKPFIVLSENQEVEVLGTVFCVTSYTDEKITNTVLKSGSVKISYKENLGSTEFTEKMKITPGTKASFNKGTKSIMSEKVNVDNYFSWRDGILIFKNNSLKYITKRVSRYYNIDVDILDNDLANETFSGYLDLNENIESVLQNIAASTDMTYSLTNNKIIINQKKQ</sequence>
<accession>A0A9X1I477</accession>
<name>A0A9X1I477_9FLAO</name>
<keyword evidence="1" id="KW-0472">Membrane</keyword>
<dbReference type="Gene3D" id="3.55.50.30">
    <property type="match status" value="1"/>
</dbReference>
<dbReference type="PANTHER" id="PTHR30273">
    <property type="entry name" value="PERIPLASMIC SIGNAL SENSOR AND SIGMA FACTOR ACTIVATOR FECR-RELATED"/>
    <property type="match status" value="1"/>
</dbReference>
<feature type="domain" description="Protein FecR C-terminal" evidence="3">
    <location>
        <begin position="283"/>
        <end position="351"/>
    </location>
</feature>
<reference evidence="4" key="1">
    <citation type="submission" date="2021-10" db="EMBL/GenBank/DDBJ databases">
        <title>Tamlana sargassums sp. nov., and Tamlana laminarinivorans sp. nov., two new bacteria isolated from the brown alga.</title>
        <authorList>
            <person name="Li J."/>
        </authorList>
    </citation>
    <scope>NUCLEOTIDE SEQUENCE</scope>
    <source>
        <strain evidence="4">PT2-4</strain>
    </source>
</reference>
<dbReference type="Pfam" id="PF04773">
    <property type="entry name" value="FecR"/>
    <property type="match status" value="1"/>
</dbReference>
<dbReference type="RefSeq" id="WP_226544598.1">
    <property type="nucleotide sequence ID" value="NZ_JAJAPW010000008.1"/>
</dbReference>
<dbReference type="EMBL" id="JAJAPW010000008">
    <property type="protein sequence ID" value="MCB4800122.1"/>
    <property type="molecule type" value="Genomic_DNA"/>
</dbReference>
<protein>
    <submittedName>
        <fullName evidence="4">FecR domain-containing protein</fullName>
    </submittedName>
</protein>
<evidence type="ECO:0000259" key="2">
    <source>
        <dbReference type="Pfam" id="PF04773"/>
    </source>
</evidence>
<keyword evidence="1" id="KW-0812">Transmembrane</keyword>
<evidence type="ECO:0000259" key="3">
    <source>
        <dbReference type="Pfam" id="PF16344"/>
    </source>
</evidence>
<feature type="domain" description="FecR protein" evidence="2">
    <location>
        <begin position="143"/>
        <end position="231"/>
    </location>
</feature>
<dbReference type="InterPro" id="IPR012373">
    <property type="entry name" value="Ferrdict_sens_TM"/>
</dbReference>
<dbReference type="Pfam" id="PF16344">
    <property type="entry name" value="FecR_C"/>
    <property type="match status" value="1"/>
</dbReference>
<dbReference type="Gene3D" id="2.60.120.1440">
    <property type="match status" value="1"/>
</dbReference>
<dbReference type="GO" id="GO:0016989">
    <property type="term" value="F:sigma factor antagonist activity"/>
    <property type="evidence" value="ECO:0007669"/>
    <property type="project" value="TreeGrafter"/>
</dbReference>
<evidence type="ECO:0000313" key="5">
    <source>
        <dbReference type="Proteomes" id="UP001139199"/>
    </source>
</evidence>
<proteinExistence type="predicted"/>
<comment type="caution">
    <text evidence="4">The sequence shown here is derived from an EMBL/GenBank/DDBJ whole genome shotgun (WGS) entry which is preliminary data.</text>
</comment>
<feature type="transmembrane region" description="Helical" evidence="1">
    <location>
        <begin position="42"/>
        <end position="61"/>
    </location>
</feature>
<evidence type="ECO:0000313" key="4">
    <source>
        <dbReference type="EMBL" id="MCB4800122.1"/>
    </source>
</evidence>
<keyword evidence="5" id="KW-1185">Reference proteome</keyword>
<evidence type="ECO:0000256" key="1">
    <source>
        <dbReference type="SAM" id="Phobius"/>
    </source>
</evidence>
<dbReference type="Proteomes" id="UP001139199">
    <property type="component" value="Unassembled WGS sequence"/>
</dbReference>
<dbReference type="InterPro" id="IPR032508">
    <property type="entry name" value="FecR_C"/>
</dbReference>
<keyword evidence="1" id="KW-1133">Transmembrane helix</keyword>
<dbReference type="AlphaFoldDB" id="A0A9X1I477"/>
<organism evidence="4 5">
    <name type="scientific">Neotamlana laminarinivorans</name>
    <dbReference type="NCBI Taxonomy" id="2883124"/>
    <lineage>
        <taxon>Bacteria</taxon>
        <taxon>Pseudomonadati</taxon>
        <taxon>Bacteroidota</taxon>
        <taxon>Flavobacteriia</taxon>
        <taxon>Flavobacteriales</taxon>
        <taxon>Flavobacteriaceae</taxon>
        <taxon>Neotamlana</taxon>
    </lineage>
</organism>